<dbReference type="PROSITE" id="PS50886">
    <property type="entry name" value="TRBD"/>
    <property type="match status" value="1"/>
</dbReference>
<evidence type="ECO:0000256" key="11">
    <source>
        <dbReference type="ARBA" id="ARBA00022884"/>
    </source>
</evidence>
<keyword evidence="4 15" id="KW-0963">Cytoplasm</keyword>
<dbReference type="NCBIfam" id="NF045760">
    <property type="entry name" value="YtpR"/>
    <property type="match status" value="1"/>
</dbReference>
<evidence type="ECO:0000256" key="5">
    <source>
        <dbReference type="ARBA" id="ARBA00022555"/>
    </source>
</evidence>
<dbReference type="PANTHER" id="PTHR10947">
    <property type="entry name" value="PHENYLALANYL-TRNA SYNTHETASE BETA CHAIN AND LEUCINE-RICH REPEAT-CONTAINING PROTEIN 47"/>
    <property type="match status" value="1"/>
</dbReference>
<dbReference type="RefSeq" id="WP_185979840.1">
    <property type="nucleotide sequence ID" value="NZ_CP060204.1"/>
</dbReference>
<dbReference type="GO" id="GO:0005524">
    <property type="term" value="F:ATP binding"/>
    <property type="evidence" value="ECO:0007669"/>
    <property type="project" value="UniProtKB-UniRule"/>
</dbReference>
<keyword evidence="12 15" id="KW-0648">Protein biosynthesis</keyword>
<evidence type="ECO:0000256" key="15">
    <source>
        <dbReference type="HAMAP-Rule" id="MF_00283"/>
    </source>
</evidence>
<dbReference type="Gene3D" id="2.40.50.140">
    <property type="entry name" value="Nucleic acid-binding proteins"/>
    <property type="match status" value="1"/>
</dbReference>
<keyword evidence="13 15" id="KW-0030">Aminoacyl-tRNA synthetase</keyword>
<dbReference type="PANTHER" id="PTHR10947:SF0">
    <property type="entry name" value="PHENYLALANINE--TRNA LIGASE BETA SUBUNIT"/>
    <property type="match status" value="1"/>
</dbReference>
<dbReference type="InterPro" id="IPR033714">
    <property type="entry name" value="tRNA_bind_bactPheRS"/>
</dbReference>
<dbReference type="Pfam" id="PF17759">
    <property type="entry name" value="tRNA_synthFbeta"/>
    <property type="match status" value="1"/>
</dbReference>
<dbReference type="EMBL" id="CP060204">
    <property type="protein sequence ID" value="QNH53684.1"/>
    <property type="molecule type" value="Genomic_DNA"/>
</dbReference>
<keyword evidence="5 16" id="KW-0820">tRNA-binding</keyword>
<name>A0A7G7VHU1_9FIRM</name>
<dbReference type="FunFam" id="2.40.50.140:FF:000045">
    <property type="entry name" value="Phenylalanine--tRNA ligase beta subunit"/>
    <property type="match status" value="1"/>
</dbReference>
<dbReference type="InterPro" id="IPR012340">
    <property type="entry name" value="NA-bd_OB-fold"/>
</dbReference>
<dbReference type="HAMAP" id="MF_00283">
    <property type="entry name" value="Phe_tRNA_synth_beta1"/>
    <property type="match status" value="1"/>
</dbReference>
<feature type="binding site" evidence="15">
    <location>
        <position position="472"/>
    </location>
    <ligand>
        <name>Mg(2+)</name>
        <dbReference type="ChEBI" id="CHEBI:18420"/>
        <note>shared with alpha subunit</note>
    </ligand>
</feature>
<dbReference type="PROSITE" id="PS51483">
    <property type="entry name" value="B5"/>
    <property type="match status" value="1"/>
</dbReference>
<dbReference type="InterPro" id="IPR045060">
    <property type="entry name" value="Phe-tRNA-ligase_IIc_bsu"/>
</dbReference>
<dbReference type="GO" id="GO:0006432">
    <property type="term" value="P:phenylalanyl-tRNA aminoacylation"/>
    <property type="evidence" value="ECO:0007669"/>
    <property type="project" value="UniProtKB-UniRule"/>
</dbReference>
<comment type="catalytic activity">
    <reaction evidence="14 15">
        <text>tRNA(Phe) + L-phenylalanine + ATP = L-phenylalanyl-tRNA(Phe) + AMP + diphosphate + H(+)</text>
        <dbReference type="Rhea" id="RHEA:19413"/>
        <dbReference type="Rhea" id="RHEA-COMP:9668"/>
        <dbReference type="Rhea" id="RHEA-COMP:9699"/>
        <dbReference type="ChEBI" id="CHEBI:15378"/>
        <dbReference type="ChEBI" id="CHEBI:30616"/>
        <dbReference type="ChEBI" id="CHEBI:33019"/>
        <dbReference type="ChEBI" id="CHEBI:58095"/>
        <dbReference type="ChEBI" id="CHEBI:78442"/>
        <dbReference type="ChEBI" id="CHEBI:78531"/>
        <dbReference type="ChEBI" id="CHEBI:456215"/>
        <dbReference type="EC" id="6.1.1.20"/>
    </reaction>
</comment>
<dbReference type="Gene3D" id="3.50.40.10">
    <property type="entry name" value="Phenylalanyl-trna Synthetase, Chain B, domain 3"/>
    <property type="match status" value="1"/>
</dbReference>
<keyword evidence="8 15" id="KW-0547">Nucleotide-binding</keyword>
<keyword evidence="6 15" id="KW-0436">Ligase</keyword>
<evidence type="ECO:0000256" key="1">
    <source>
        <dbReference type="ARBA" id="ARBA00004496"/>
    </source>
</evidence>
<dbReference type="SUPFAM" id="SSF56037">
    <property type="entry name" value="PheT/TilS domain"/>
    <property type="match status" value="1"/>
</dbReference>
<organism evidence="20 21">
    <name type="scientific">Selenomonas timonae</name>
    <dbReference type="NCBI Taxonomy" id="2754044"/>
    <lineage>
        <taxon>Bacteria</taxon>
        <taxon>Bacillati</taxon>
        <taxon>Bacillota</taxon>
        <taxon>Negativicutes</taxon>
        <taxon>Selenomonadales</taxon>
        <taxon>Selenomonadaceae</taxon>
        <taxon>Selenomonas</taxon>
    </lineage>
</organism>
<evidence type="ECO:0000256" key="6">
    <source>
        <dbReference type="ARBA" id="ARBA00022598"/>
    </source>
</evidence>
<evidence type="ECO:0000256" key="16">
    <source>
        <dbReference type="PROSITE-ProRule" id="PRU00209"/>
    </source>
</evidence>
<dbReference type="AlphaFoldDB" id="A0A7G7VHU1"/>
<dbReference type="InterPro" id="IPR020825">
    <property type="entry name" value="Phe-tRNA_synthase-like_B3/B4"/>
</dbReference>
<dbReference type="InterPro" id="IPR004532">
    <property type="entry name" value="Phe-tRNA-ligase_IIc_bsu_bact"/>
</dbReference>
<dbReference type="SUPFAM" id="SSF54991">
    <property type="entry name" value="Anticodon-binding domain of PheRS"/>
    <property type="match status" value="1"/>
</dbReference>
<feature type="binding site" evidence="15">
    <location>
        <position position="473"/>
    </location>
    <ligand>
        <name>Mg(2+)</name>
        <dbReference type="ChEBI" id="CHEBI:18420"/>
        <note>shared with alpha subunit</note>
    </ligand>
</feature>
<dbReference type="InterPro" id="IPR005146">
    <property type="entry name" value="B3/B4_tRNA-bd"/>
</dbReference>
<dbReference type="InterPro" id="IPR036690">
    <property type="entry name" value="Fdx_antiC-bd_sf"/>
</dbReference>
<accession>A0A7G7VHU1</accession>
<evidence type="ECO:0000256" key="2">
    <source>
        <dbReference type="ARBA" id="ARBA00008653"/>
    </source>
</evidence>
<dbReference type="Pfam" id="PF03147">
    <property type="entry name" value="FDX-ACB"/>
    <property type="match status" value="1"/>
</dbReference>
<dbReference type="SMART" id="SM00896">
    <property type="entry name" value="FDX-ACB"/>
    <property type="match status" value="1"/>
</dbReference>
<evidence type="ECO:0000256" key="9">
    <source>
        <dbReference type="ARBA" id="ARBA00022840"/>
    </source>
</evidence>
<dbReference type="Gene3D" id="3.30.70.380">
    <property type="entry name" value="Ferrodoxin-fold anticodon-binding domain"/>
    <property type="match status" value="1"/>
</dbReference>
<reference evidence="20 21" key="1">
    <citation type="submission" date="2020-07" db="EMBL/GenBank/DDBJ databases">
        <title>Complete genome and description of Selenomonas timonensis sp. nov., a new bacterium isolated from a gingivitis subject.</title>
        <authorList>
            <person name="Antezack A."/>
        </authorList>
    </citation>
    <scope>NUCLEOTIDE SEQUENCE [LARGE SCALE GENOMIC DNA]</scope>
    <source>
        <strain evidence="20 21">Marseille-Q3039</strain>
    </source>
</reference>
<dbReference type="SMART" id="SM00874">
    <property type="entry name" value="B5"/>
    <property type="match status" value="1"/>
</dbReference>
<sequence length="811" mass="88522">MQVSIKWLKDYVDIDETAEEIADRLTMAGVPVERIVRADEGLEKIITGRIEKIAPHPDSDHLLVCQLNIGKEELLQIVTGASNVREGHIVPVAMVGSVLPDGKKISKGKLRGIPSNGMMCSAGELAIETEGLPDEQVHGIYILPADTPVGIPAAQALGLDDVVLEFELTANRADCFSVIGIAREIAALTGKELRFPTIEVKESAPESAANLVHIGTEAEDLCRRFSARVLCDVKIAPAPAWMVERLRGAGIRSINNVVDVTNFVMLELGQPLHAYDYDAVAGHCLTARRARAGENLHTLDDSSRVAVGDELVIADSEKPAGLAGIMGGLESEITEGTTSVILEAASFHGPTIRRTARRIGLHSESSGRFERGVDETETVRAVTRAAQLLVEMGACTVAKGVVDVYPKHRVPTVLEFSARTVGERIGANIPGDWMASALRSLGFIVEEKGVEVYDVAVPSWRGDVTMMEDITEEVARLYGYDNIASRLPMGAVQQGKTSERQDFVDLMRETFAALGMTEELSFSFTSEKTLDKLGVPEGSELRQAIPIMNPLTDEYPLIRTTLLTSVLENAARNVARKNMDLRLFDIAPVFFPKALPVTELANEKLMVAGLITGRRSPIAWDTDNAQVDFYDMKGILERFLTAIGVQKYTVERGEHFAMHPGKTAFFKKGRDVIAVLGEIHPTVAANFGIAQSVYVFEMEVDTLLRYRKKKNAIASLPKYPASTRDLAILVDADLSTVEIERVIAKKGGKFFRGATLFDVYMGKQVGSGKKSMAFHLHFQSDDKTLTDEEVDAAFADILEAAQSQLHAELRA</sequence>
<feature type="binding site" evidence="15">
    <location>
        <position position="463"/>
    </location>
    <ligand>
        <name>Mg(2+)</name>
        <dbReference type="ChEBI" id="CHEBI:18420"/>
        <note>shared with alpha subunit</note>
    </ligand>
</feature>
<feature type="domain" description="TRNA-binding" evidence="17">
    <location>
        <begin position="39"/>
        <end position="154"/>
    </location>
</feature>
<dbReference type="GO" id="GO:0004826">
    <property type="term" value="F:phenylalanine-tRNA ligase activity"/>
    <property type="evidence" value="ECO:0007669"/>
    <property type="project" value="UniProtKB-UniRule"/>
</dbReference>
<dbReference type="KEGG" id="stim:H1B31_07235"/>
<dbReference type="Gene3D" id="3.30.930.10">
    <property type="entry name" value="Bira Bifunctional Protein, Domain 2"/>
    <property type="match status" value="1"/>
</dbReference>
<feature type="binding site" evidence="15">
    <location>
        <position position="469"/>
    </location>
    <ligand>
        <name>Mg(2+)</name>
        <dbReference type="ChEBI" id="CHEBI:18420"/>
        <note>shared with alpha subunit</note>
    </ligand>
</feature>
<evidence type="ECO:0000259" key="19">
    <source>
        <dbReference type="PROSITE" id="PS51483"/>
    </source>
</evidence>
<dbReference type="SUPFAM" id="SSF50249">
    <property type="entry name" value="Nucleic acid-binding proteins"/>
    <property type="match status" value="1"/>
</dbReference>
<dbReference type="GO" id="GO:0016740">
    <property type="term" value="F:transferase activity"/>
    <property type="evidence" value="ECO:0007669"/>
    <property type="project" value="UniProtKB-ARBA"/>
</dbReference>
<evidence type="ECO:0000256" key="4">
    <source>
        <dbReference type="ARBA" id="ARBA00022490"/>
    </source>
</evidence>
<evidence type="ECO:0000313" key="20">
    <source>
        <dbReference type="EMBL" id="QNH53684.1"/>
    </source>
</evidence>
<evidence type="ECO:0000256" key="12">
    <source>
        <dbReference type="ARBA" id="ARBA00022917"/>
    </source>
</evidence>
<dbReference type="CDD" id="cd02796">
    <property type="entry name" value="tRNA_bind_bactPheRS"/>
    <property type="match status" value="1"/>
</dbReference>
<evidence type="ECO:0000256" key="14">
    <source>
        <dbReference type="ARBA" id="ARBA00049255"/>
    </source>
</evidence>
<dbReference type="Pfam" id="PF01588">
    <property type="entry name" value="tRNA_bind"/>
    <property type="match status" value="1"/>
</dbReference>
<dbReference type="GO" id="GO:0140096">
    <property type="term" value="F:catalytic activity, acting on a protein"/>
    <property type="evidence" value="ECO:0007669"/>
    <property type="project" value="UniProtKB-ARBA"/>
</dbReference>
<evidence type="ECO:0000259" key="17">
    <source>
        <dbReference type="PROSITE" id="PS50886"/>
    </source>
</evidence>
<dbReference type="SMART" id="SM00873">
    <property type="entry name" value="B3_4"/>
    <property type="match status" value="1"/>
</dbReference>
<comment type="cofactor">
    <cofactor evidence="15">
        <name>Mg(2+)</name>
        <dbReference type="ChEBI" id="CHEBI:18420"/>
    </cofactor>
    <text evidence="15">Binds 2 magnesium ions per tetramer.</text>
</comment>
<comment type="subcellular location">
    <subcellularLocation>
        <location evidence="1 15">Cytoplasm</location>
    </subcellularLocation>
</comment>
<dbReference type="InterPro" id="IPR005147">
    <property type="entry name" value="tRNA_synthase_B5-dom"/>
</dbReference>
<dbReference type="NCBIfam" id="TIGR00472">
    <property type="entry name" value="pheT_bact"/>
    <property type="match status" value="1"/>
</dbReference>
<proteinExistence type="inferred from homology"/>
<keyword evidence="7 15" id="KW-0479">Metal-binding</keyword>
<keyword evidence="10 15" id="KW-0460">Magnesium</keyword>
<dbReference type="CDD" id="cd00769">
    <property type="entry name" value="PheRS_beta_core"/>
    <property type="match status" value="1"/>
</dbReference>
<evidence type="ECO:0000256" key="8">
    <source>
        <dbReference type="ARBA" id="ARBA00022741"/>
    </source>
</evidence>
<dbReference type="Pfam" id="PF03483">
    <property type="entry name" value="B3_4"/>
    <property type="match status" value="1"/>
</dbReference>
<comment type="subunit">
    <text evidence="3 15">Tetramer of two alpha and two beta subunits.</text>
</comment>
<evidence type="ECO:0000256" key="7">
    <source>
        <dbReference type="ARBA" id="ARBA00022723"/>
    </source>
</evidence>
<dbReference type="PROSITE" id="PS51447">
    <property type="entry name" value="FDX_ACB"/>
    <property type="match status" value="1"/>
</dbReference>
<dbReference type="Gene3D" id="3.30.56.10">
    <property type="match status" value="2"/>
</dbReference>
<protein>
    <recommendedName>
        <fullName evidence="15">Phenylalanine--tRNA ligase beta subunit</fullName>
        <ecNumber evidence="15">6.1.1.20</ecNumber>
    </recommendedName>
    <alternativeName>
        <fullName evidence="15">Phenylalanyl-tRNA synthetase beta subunit</fullName>
        <shortName evidence="15">PheRS</shortName>
    </alternativeName>
</protein>
<evidence type="ECO:0000256" key="3">
    <source>
        <dbReference type="ARBA" id="ARBA00011209"/>
    </source>
</evidence>
<gene>
    <name evidence="15" type="primary">pheT</name>
    <name evidence="20" type="ORF">H1B31_07235</name>
</gene>
<dbReference type="InterPro" id="IPR009061">
    <property type="entry name" value="DNA-bd_dom_put_sf"/>
</dbReference>
<feature type="domain" description="FDX-ACB" evidence="18">
    <location>
        <begin position="717"/>
        <end position="810"/>
    </location>
</feature>
<comment type="similarity">
    <text evidence="2 15">Belongs to the phenylalanyl-tRNA synthetase beta subunit family. Type 1 subfamily.</text>
</comment>
<evidence type="ECO:0000313" key="21">
    <source>
        <dbReference type="Proteomes" id="UP000515480"/>
    </source>
</evidence>
<keyword evidence="11 16" id="KW-0694">RNA-binding</keyword>
<evidence type="ECO:0000256" key="13">
    <source>
        <dbReference type="ARBA" id="ARBA00023146"/>
    </source>
</evidence>
<dbReference type="GO" id="GO:0009328">
    <property type="term" value="C:phenylalanine-tRNA ligase complex"/>
    <property type="evidence" value="ECO:0007669"/>
    <property type="project" value="TreeGrafter"/>
</dbReference>
<evidence type="ECO:0000259" key="18">
    <source>
        <dbReference type="PROSITE" id="PS51447"/>
    </source>
</evidence>
<dbReference type="InterPro" id="IPR005121">
    <property type="entry name" value="Fdx_antiC-bd"/>
</dbReference>
<dbReference type="GO" id="GO:0000049">
    <property type="term" value="F:tRNA binding"/>
    <property type="evidence" value="ECO:0007669"/>
    <property type="project" value="UniProtKB-UniRule"/>
</dbReference>
<dbReference type="FunFam" id="3.30.70.380:FF:000001">
    <property type="entry name" value="Phenylalanine--tRNA ligase beta subunit"/>
    <property type="match status" value="1"/>
</dbReference>
<keyword evidence="21" id="KW-1185">Reference proteome</keyword>
<dbReference type="SUPFAM" id="SSF46955">
    <property type="entry name" value="Putative DNA-binding domain"/>
    <property type="match status" value="1"/>
</dbReference>
<dbReference type="Pfam" id="PF03484">
    <property type="entry name" value="B5"/>
    <property type="match status" value="1"/>
</dbReference>
<dbReference type="GO" id="GO:0000287">
    <property type="term" value="F:magnesium ion binding"/>
    <property type="evidence" value="ECO:0007669"/>
    <property type="project" value="UniProtKB-UniRule"/>
</dbReference>
<dbReference type="InterPro" id="IPR041616">
    <property type="entry name" value="PheRS_beta_core"/>
</dbReference>
<dbReference type="Proteomes" id="UP000515480">
    <property type="component" value="Chromosome"/>
</dbReference>
<evidence type="ECO:0000256" key="10">
    <source>
        <dbReference type="ARBA" id="ARBA00022842"/>
    </source>
</evidence>
<feature type="domain" description="B5" evidence="19">
    <location>
        <begin position="409"/>
        <end position="485"/>
    </location>
</feature>
<dbReference type="SUPFAM" id="SSF55681">
    <property type="entry name" value="Class II aaRS and biotin synthetases"/>
    <property type="match status" value="1"/>
</dbReference>
<dbReference type="InterPro" id="IPR002547">
    <property type="entry name" value="tRNA-bd_dom"/>
</dbReference>
<keyword evidence="9 15" id="KW-0067">ATP-binding</keyword>
<dbReference type="EC" id="6.1.1.20" evidence="15"/>
<dbReference type="InterPro" id="IPR045864">
    <property type="entry name" value="aa-tRNA-synth_II/BPL/LPL"/>
</dbReference>